<feature type="region of interest" description="Disordered" evidence="1">
    <location>
        <begin position="105"/>
        <end position="154"/>
    </location>
</feature>
<feature type="compositionally biased region" description="Polar residues" evidence="1">
    <location>
        <begin position="108"/>
        <end position="135"/>
    </location>
</feature>
<evidence type="ECO:0000313" key="3">
    <source>
        <dbReference type="EMBL" id="KAF1989671.1"/>
    </source>
</evidence>
<feature type="compositionally biased region" description="Low complexity" evidence="1">
    <location>
        <begin position="389"/>
        <end position="398"/>
    </location>
</feature>
<feature type="compositionally biased region" description="Basic and acidic residues" evidence="1">
    <location>
        <begin position="136"/>
        <end position="146"/>
    </location>
</feature>
<dbReference type="PANTHER" id="PTHR42031:SF1">
    <property type="entry name" value="KEY LIME PATHOGENICITY PROTEIN"/>
    <property type="match status" value="1"/>
</dbReference>
<evidence type="ECO:0000256" key="1">
    <source>
        <dbReference type="SAM" id="MobiDB-lite"/>
    </source>
</evidence>
<organism evidence="3 4">
    <name type="scientific">Aulographum hederae CBS 113979</name>
    <dbReference type="NCBI Taxonomy" id="1176131"/>
    <lineage>
        <taxon>Eukaryota</taxon>
        <taxon>Fungi</taxon>
        <taxon>Dikarya</taxon>
        <taxon>Ascomycota</taxon>
        <taxon>Pezizomycotina</taxon>
        <taxon>Dothideomycetes</taxon>
        <taxon>Pleosporomycetidae</taxon>
        <taxon>Aulographales</taxon>
        <taxon>Aulographaceae</taxon>
    </lineage>
</organism>
<dbReference type="InterPro" id="IPR057218">
    <property type="entry name" value="DUF7896"/>
</dbReference>
<accession>A0A6G1H8Z2</accession>
<feature type="compositionally biased region" description="Polar residues" evidence="1">
    <location>
        <begin position="1"/>
        <end position="10"/>
    </location>
</feature>
<keyword evidence="4" id="KW-1185">Reference proteome</keyword>
<dbReference type="EMBL" id="ML977144">
    <property type="protein sequence ID" value="KAF1989671.1"/>
    <property type="molecule type" value="Genomic_DNA"/>
</dbReference>
<feature type="compositionally biased region" description="Low complexity" evidence="1">
    <location>
        <begin position="638"/>
        <end position="660"/>
    </location>
</feature>
<feature type="compositionally biased region" description="Acidic residues" evidence="1">
    <location>
        <begin position="610"/>
        <end position="632"/>
    </location>
</feature>
<evidence type="ECO:0000313" key="4">
    <source>
        <dbReference type="Proteomes" id="UP000800041"/>
    </source>
</evidence>
<feature type="region of interest" description="Disordered" evidence="1">
    <location>
        <begin position="1"/>
        <end position="38"/>
    </location>
</feature>
<dbReference type="OrthoDB" id="5377599at2759"/>
<evidence type="ECO:0000259" key="2">
    <source>
        <dbReference type="Pfam" id="PF25438"/>
    </source>
</evidence>
<name>A0A6G1H8Z2_9PEZI</name>
<feature type="domain" description="DUF7896" evidence="2">
    <location>
        <begin position="511"/>
        <end position="592"/>
    </location>
</feature>
<proteinExistence type="predicted"/>
<feature type="compositionally biased region" description="Low complexity" evidence="1">
    <location>
        <begin position="308"/>
        <end position="323"/>
    </location>
</feature>
<dbReference type="AlphaFoldDB" id="A0A6G1H8Z2"/>
<dbReference type="Pfam" id="PF25438">
    <property type="entry name" value="DUF7896"/>
    <property type="match status" value="1"/>
</dbReference>
<gene>
    <name evidence="3" type="ORF">K402DRAFT_260866</name>
</gene>
<feature type="compositionally biased region" description="Polar residues" evidence="1">
    <location>
        <begin position="409"/>
        <end position="432"/>
    </location>
</feature>
<reference evidence="3" key="1">
    <citation type="journal article" date="2020" name="Stud. Mycol.">
        <title>101 Dothideomycetes genomes: a test case for predicting lifestyles and emergence of pathogens.</title>
        <authorList>
            <person name="Haridas S."/>
            <person name="Albert R."/>
            <person name="Binder M."/>
            <person name="Bloem J."/>
            <person name="Labutti K."/>
            <person name="Salamov A."/>
            <person name="Andreopoulos B."/>
            <person name="Baker S."/>
            <person name="Barry K."/>
            <person name="Bills G."/>
            <person name="Bluhm B."/>
            <person name="Cannon C."/>
            <person name="Castanera R."/>
            <person name="Culley D."/>
            <person name="Daum C."/>
            <person name="Ezra D."/>
            <person name="Gonzalez J."/>
            <person name="Henrissat B."/>
            <person name="Kuo A."/>
            <person name="Liang C."/>
            <person name="Lipzen A."/>
            <person name="Lutzoni F."/>
            <person name="Magnuson J."/>
            <person name="Mondo S."/>
            <person name="Nolan M."/>
            <person name="Ohm R."/>
            <person name="Pangilinan J."/>
            <person name="Park H.-J."/>
            <person name="Ramirez L."/>
            <person name="Alfaro M."/>
            <person name="Sun H."/>
            <person name="Tritt A."/>
            <person name="Yoshinaga Y."/>
            <person name="Zwiers L.-H."/>
            <person name="Turgeon B."/>
            <person name="Goodwin S."/>
            <person name="Spatafora J."/>
            <person name="Crous P."/>
            <person name="Grigoriev I."/>
        </authorList>
    </citation>
    <scope>NUCLEOTIDE SEQUENCE</scope>
    <source>
        <strain evidence="3">CBS 113979</strain>
    </source>
</reference>
<sequence length="759" mass="83277">MPRQTSSTPNRVLLLDSSKTTTPQQASQPASMAQTSTSPTNFIAETIRQAKQSFWESYCHLPESARETAWAALLRDTGSADQPKAPHVPRTVSFAGFSSVPDYATGSMPHSMSRNNGLSSQSAPAAPSMTRNDSLQPHESKFDHQSWRSSSPHWQRGDAEPFNMFMFNNNNPRHSPMPPVDEVDVYENPLDFLSTFVDPTSTTQSPIVSNTFLDHNRLTVNTQQSQYTWSPSYDGFPSPSTTTTGELTTASTQASEMSRHNSIGSSSFMGAFDLLRMHSNSSALSDFNNTTEDILSSSAFVKSNGLTSHDPSSFVSHHPPSLHHSSDFVQGGERLLSPSSSAQFPTPSHSNSNSTSTSSSSATVVPSICFASQSSSLSESNEAFKMERSSSSISSCASPTRQTRRHQEQLAQASRTIAPKSSGSAANTHTTDSFISSATSTETISTSADHTMLRIRSSDGTSKDVAAIAKTPYIRPQHPRQYCHHCDQHPEGFRGEHELRRHTERVHMKTRKVWVTVDASSDGKWLSNCKACRNGKKYGAYYNAAAHLRRAHFFPRRRGRKARGAGEEKRGGKGGGDQPAMELLKSKWMKEVEEEVLPGRNKKTKAGIDTPDDLDEEDDVGENEDEAMDLEQEACKASPRSPSSSSPRSYQPQQQQQQQQLMLSGSDPTSASASASAFDDLDPHSRNNNDFDDVSAFGAGMSMGVDGGFSSSAFQPYQSFENNHDASFSYQDFEFDAVAAAMNNQQQQHHAHQYFYSQQ</sequence>
<protein>
    <recommendedName>
        <fullName evidence="2">DUF7896 domain-containing protein</fullName>
    </recommendedName>
</protein>
<feature type="compositionally biased region" description="Low complexity" evidence="1">
    <location>
        <begin position="346"/>
        <end position="361"/>
    </location>
</feature>
<feature type="region of interest" description="Disordered" evidence="1">
    <location>
        <begin position="308"/>
        <end position="361"/>
    </location>
</feature>
<feature type="region of interest" description="Disordered" evidence="1">
    <location>
        <begin position="556"/>
        <end position="581"/>
    </location>
</feature>
<dbReference type="PANTHER" id="PTHR42031">
    <property type="entry name" value="KEY LIME PATHOGENICITY PROTEIN"/>
    <property type="match status" value="1"/>
</dbReference>
<feature type="region of interest" description="Disordered" evidence="1">
    <location>
        <begin position="595"/>
        <end position="693"/>
    </location>
</feature>
<feature type="region of interest" description="Disordered" evidence="1">
    <location>
        <begin position="388"/>
        <end position="434"/>
    </location>
</feature>
<feature type="region of interest" description="Disordered" evidence="1">
    <location>
        <begin position="230"/>
        <end position="261"/>
    </location>
</feature>
<feature type="compositionally biased region" description="Low complexity" evidence="1">
    <location>
        <begin position="238"/>
        <end position="252"/>
    </location>
</feature>
<feature type="compositionally biased region" description="Low complexity" evidence="1">
    <location>
        <begin position="22"/>
        <end position="38"/>
    </location>
</feature>
<dbReference type="Proteomes" id="UP000800041">
    <property type="component" value="Unassembled WGS sequence"/>
</dbReference>